<accession>A0A0C3C2Y4</accession>
<evidence type="ECO:0000313" key="4">
    <source>
        <dbReference type="EMBL" id="KIM43265.1"/>
    </source>
</evidence>
<feature type="domain" description="SWI/SNF and RSC complexes subunit Ssr4 C-terminal" evidence="3">
    <location>
        <begin position="250"/>
        <end position="283"/>
    </location>
</feature>
<dbReference type="Proteomes" id="UP000053424">
    <property type="component" value="Unassembled WGS sequence"/>
</dbReference>
<protein>
    <recommendedName>
        <fullName evidence="6">SWI/SNF and RSC complexes subunit ssr4</fullName>
    </recommendedName>
</protein>
<dbReference type="GO" id="GO:0006338">
    <property type="term" value="P:chromatin remodeling"/>
    <property type="evidence" value="ECO:0007669"/>
    <property type="project" value="InterPro"/>
</dbReference>
<feature type="region of interest" description="Disordered" evidence="1">
    <location>
        <begin position="169"/>
        <end position="192"/>
    </location>
</feature>
<dbReference type="EMBL" id="KN831776">
    <property type="protein sequence ID" value="KIM43265.1"/>
    <property type="molecule type" value="Genomic_DNA"/>
</dbReference>
<evidence type="ECO:0000256" key="1">
    <source>
        <dbReference type="SAM" id="MobiDB-lite"/>
    </source>
</evidence>
<dbReference type="HOGENOM" id="CLU_044238_0_0_1"/>
<reference evidence="5" key="2">
    <citation type="submission" date="2015-01" db="EMBL/GenBank/DDBJ databases">
        <title>Evolutionary Origins and Diversification of the Mycorrhizal Mutualists.</title>
        <authorList>
            <consortium name="DOE Joint Genome Institute"/>
            <consortium name="Mycorrhizal Genomics Consortium"/>
            <person name="Kohler A."/>
            <person name="Kuo A."/>
            <person name="Nagy L.G."/>
            <person name="Floudas D."/>
            <person name="Copeland A."/>
            <person name="Barry K.W."/>
            <person name="Cichocki N."/>
            <person name="Veneault-Fourrey C."/>
            <person name="LaButti K."/>
            <person name="Lindquist E.A."/>
            <person name="Lipzen A."/>
            <person name="Lundell T."/>
            <person name="Morin E."/>
            <person name="Murat C."/>
            <person name="Riley R."/>
            <person name="Ohm R."/>
            <person name="Sun H."/>
            <person name="Tunlid A."/>
            <person name="Henrissat B."/>
            <person name="Grigoriev I.V."/>
            <person name="Hibbett D.S."/>
            <person name="Martin F."/>
        </authorList>
    </citation>
    <scope>NUCLEOTIDE SEQUENCE [LARGE SCALE GENOMIC DNA]</scope>
    <source>
        <strain evidence="5">h7</strain>
    </source>
</reference>
<dbReference type="Pfam" id="PF20497">
    <property type="entry name" value="SWI-SNF_Ssr4_C"/>
    <property type="match status" value="1"/>
</dbReference>
<dbReference type="OrthoDB" id="5321006at2759"/>
<dbReference type="AlphaFoldDB" id="A0A0C3C2Y4"/>
<feature type="region of interest" description="Disordered" evidence="1">
    <location>
        <begin position="210"/>
        <end position="259"/>
    </location>
</feature>
<sequence>MASFAQLQQEGLCLRFPENITPQREVSYEGAVNMLLRGAAMAPNVPFSWSFIDKPSDGTIFLLFLSPNSPFPSDGIRYQEAEAKYNIPAGARELEIQEIKFGFIPNSQDSTASRVRRRYRLHKGGNPQLVLVHYTRGPQTLIQPNLMTQPVRAYPLRTVNEPSVFVAGEKSGQKSYPPGAGPMQMHGSSGPSTMPTAPIGMAMNFSQQQAMLAQQNSNMEALERRRERERAAMAQRSDPAAGRPPPSRTEDDDSGDEIDQISTRTLATARYKRNHDWMNEVFHQAAFGQKTSPTKIRGVYSVFNISDIESKTGTLQAEIEALQAKAAQRRADKIRESQSVQGGDVSMAGIGESIAV</sequence>
<proteinExistence type="predicted"/>
<evidence type="ECO:0000259" key="3">
    <source>
        <dbReference type="Pfam" id="PF20497"/>
    </source>
</evidence>
<feature type="domain" description="SWI/SNF and RSC complexes subunit Ssr4 N-terminal" evidence="2">
    <location>
        <begin position="24"/>
        <end position="138"/>
    </location>
</feature>
<keyword evidence="5" id="KW-1185">Reference proteome</keyword>
<organism evidence="4 5">
    <name type="scientific">Hebeloma cylindrosporum</name>
    <dbReference type="NCBI Taxonomy" id="76867"/>
    <lineage>
        <taxon>Eukaryota</taxon>
        <taxon>Fungi</taxon>
        <taxon>Dikarya</taxon>
        <taxon>Basidiomycota</taxon>
        <taxon>Agaricomycotina</taxon>
        <taxon>Agaricomycetes</taxon>
        <taxon>Agaricomycetidae</taxon>
        <taxon>Agaricales</taxon>
        <taxon>Agaricineae</taxon>
        <taxon>Hymenogastraceae</taxon>
        <taxon>Hebeloma</taxon>
    </lineage>
</organism>
<reference evidence="4 5" key="1">
    <citation type="submission" date="2014-04" db="EMBL/GenBank/DDBJ databases">
        <authorList>
            <consortium name="DOE Joint Genome Institute"/>
            <person name="Kuo A."/>
            <person name="Gay G."/>
            <person name="Dore J."/>
            <person name="Kohler A."/>
            <person name="Nagy L.G."/>
            <person name="Floudas D."/>
            <person name="Copeland A."/>
            <person name="Barry K.W."/>
            <person name="Cichocki N."/>
            <person name="Veneault-Fourrey C."/>
            <person name="LaButti K."/>
            <person name="Lindquist E.A."/>
            <person name="Lipzen A."/>
            <person name="Lundell T."/>
            <person name="Morin E."/>
            <person name="Murat C."/>
            <person name="Sun H."/>
            <person name="Tunlid A."/>
            <person name="Henrissat B."/>
            <person name="Grigoriev I.V."/>
            <person name="Hibbett D.S."/>
            <person name="Martin F."/>
            <person name="Nordberg H.P."/>
            <person name="Cantor M.N."/>
            <person name="Hua S.X."/>
        </authorList>
    </citation>
    <scope>NUCLEOTIDE SEQUENCE [LARGE SCALE GENOMIC DNA]</scope>
    <source>
        <strain evidence="5">h7</strain>
    </source>
</reference>
<evidence type="ECO:0008006" key="6">
    <source>
        <dbReference type="Google" id="ProtNLM"/>
    </source>
</evidence>
<feature type="compositionally biased region" description="Basic and acidic residues" evidence="1">
    <location>
        <begin position="221"/>
        <end position="231"/>
    </location>
</feature>
<feature type="compositionally biased region" description="Acidic residues" evidence="1">
    <location>
        <begin position="250"/>
        <end position="259"/>
    </location>
</feature>
<dbReference type="InterPro" id="IPR013859">
    <property type="entry name" value="Ssr4_N"/>
</dbReference>
<gene>
    <name evidence="4" type="ORF">M413DRAFT_399631</name>
</gene>
<dbReference type="InterPro" id="IPR046464">
    <property type="entry name" value="SWI-SNF_Ssr4_C"/>
</dbReference>
<evidence type="ECO:0000259" key="2">
    <source>
        <dbReference type="Pfam" id="PF08549"/>
    </source>
</evidence>
<feature type="compositionally biased region" description="Polar residues" evidence="1">
    <location>
        <begin position="210"/>
        <end position="219"/>
    </location>
</feature>
<name>A0A0C3C2Y4_HEBCY</name>
<dbReference type="Pfam" id="PF08549">
    <property type="entry name" value="SWI-SNF_Ssr4_N"/>
    <property type="match status" value="1"/>
</dbReference>
<evidence type="ECO:0000313" key="5">
    <source>
        <dbReference type="Proteomes" id="UP000053424"/>
    </source>
</evidence>